<dbReference type="Proteomes" id="UP000295117">
    <property type="component" value="Unassembled WGS sequence"/>
</dbReference>
<evidence type="ECO:0000256" key="2">
    <source>
        <dbReference type="ARBA" id="ARBA00022801"/>
    </source>
</evidence>
<dbReference type="SUPFAM" id="SSF53474">
    <property type="entry name" value="alpha/beta-Hydrolases"/>
    <property type="match status" value="1"/>
</dbReference>
<dbReference type="InterPro" id="IPR029058">
    <property type="entry name" value="AB_hydrolase_fold"/>
</dbReference>
<comment type="caution">
    <text evidence="4">The sequence shown here is derived from an EMBL/GenBank/DDBJ whole genome shotgun (WGS) entry which is preliminary data.</text>
</comment>
<dbReference type="InterPro" id="IPR013094">
    <property type="entry name" value="AB_hydrolase_3"/>
</dbReference>
<feature type="domain" description="Alpha/beta hydrolase fold-3" evidence="3">
    <location>
        <begin position="116"/>
        <end position="323"/>
    </location>
</feature>
<dbReference type="GO" id="GO:0004806">
    <property type="term" value="F:triacylglycerol lipase activity"/>
    <property type="evidence" value="ECO:0007669"/>
    <property type="project" value="TreeGrafter"/>
</dbReference>
<organism evidence="4 5">
    <name type="scientific">Mycobacteroides salmoniphilum</name>
    <dbReference type="NCBI Taxonomy" id="404941"/>
    <lineage>
        <taxon>Bacteria</taxon>
        <taxon>Bacillati</taxon>
        <taxon>Actinomycetota</taxon>
        <taxon>Actinomycetes</taxon>
        <taxon>Mycobacteriales</taxon>
        <taxon>Mycobacteriaceae</taxon>
        <taxon>Mycobacteroides</taxon>
    </lineage>
</organism>
<evidence type="ECO:0000256" key="1">
    <source>
        <dbReference type="ARBA" id="ARBA00010515"/>
    </source>
</evidence>
<proteinExistence type="inferred from homology"/>
<dbReference type="Gene3D" id="3.40.50.1820">
    <property type="entry name" value="alpha/beta hydrolase"/>
    <property type="match status" value="1"/>
</dbReference>
<comment type="similarity">
    <text evidence="1">Belongs to the 'GDXG' lipolytic enzyme family.</text>
</comment>
<accession>A0A4V3HYP5</accession>
<keyword evidence="2 4" id="KW-0378">Hydrolase</keyword>
<protein>
    <submittedName>
        <fullName evidence="4">Carboxylesterase LipF</fullName>
        <ecNumber evidence="4">3.1.1.1</ecNumber>
    </submittedName>
</protein>
<dbReference type="PANTHER" id="PTHR48081:SF30">
    <property type="entry name" value="ACETYL-HYDROLASE LIPR-RELATED"/>
    <property type="match status" value="1"/>
</dbReference>
<sequence>MACQSVKQLPVYEITEGVPMTADVVPLHAARVQLTRVERGSLTVLLRLGRLGIRLFAYPVIALWARFPDLPWPYRVVDLAAVVLRPVRGVRRSRVRLAHCEAELMAPTGELPSGAVLYLHGGAFVVGGLNTHRRLVSRIVVGAGVTSLAVNYRKLPGHPVSAALEDALDGYRYLIELGYQSEEIVVAGDSAGGFLGLVTSVIAQRRGLGSPGALVCMSPLVQRDPAGKLVLASQSNDSLFPRAALIAMERLMLSAEGSTVGLSALDSFVEGDLAVLACLPATLIQVGSDEILRPDAEFAAARLAEAGVPVELQIWRNQVHDFQIAADVLVDARAAVGEISAFVRAHVGRTAA</sequence>
<evidence type="ECO:0000259" key="3">
    <source>
        <dbReference type="Pfam" id="PF07859"/>
    </source>
</evidence>
<evidence type="ECO:0000313" key="4">
    <source>
        <dbReference type="EMBL" id="TDZ83553.1"/>
    </source>
</evidence>
<gene>
    <name evidence="4" type="primary">lipF_3</name>
    <name evidence="4" type="ORF">DE4585_02351</name>
</gene>
<dbReference type="Pfam" id="PF07859">
    <property type="entry name" value="Abhydrolase_3"/>
    <property type="match status" value="1"/>
</dbReference>
<reference evidence="4 5" key="1">
    <citation type="journal article" date="2019" name="Sci. Rep.">
        <title>Extended insight into the Mycobacterium chelonae-abscessus complex through whole genome sequencing of Mycobacterium salmoniphilum outbreak and Mycobacterium salmoniphilum-like strains.</title>
        <authorList>
            <person name="Behra P.R.K."/>
            <person name="Das S."/>
            <person name="Pettersson B.M.F."/>
            <person name="Shirreff L."/>
            <person name="DuCote T."/>
            <person name="Jacobsson K.G."/>
            <person name="Ennis D.G."/>
            <person name="Kirsebom L.A."/>
        </authorList>
    </citation>
    <scope>NUCLEOTIDE SEQUENCE [LARGE SCALE GENOMIC DNA]</scope>
    <source>
        <strain evidence="4 5">DE 4585</strain>
    </source>
</reference>
<dbReference type="AlphaFoldDB" id="A0A4V3HYP5"/>
<name>A0A4V3HYP5_9MYCO</name>
<dbReference type="GO" id="GO:0106435">
    <property type="term" value="F:carboxylesterase activity"/>
    <property type="evidence" value="ECO:0007669"/>
    <property type="project" value="UniProtKB-EC"/>
</dbReference>
<evidence type="ECO:0000313" key="5">
    <source>
        <dbReference type="Proteomes" id="UP000295117"/>
    </source>
</evidence>
<dbReference type="EMBL" id="PECH01000006">
    <property type="protein sequence ID" value="TDZ83553.1"/>
    <property type="molecule type" value="Genomic_DNA"/>
</dbReference>
<dbReference type="InterPro" id="IPR050300">
    <property type="entry name" value="GDXG_lipolytic_enzyme"/>
</dbReference>
<dbReference type="PANTHER" id="PTHR48081">
    <property type="entry name" value="AB HYDROLASE SUPERFAMILY PROTEIN C4A8.06C"/>
    <property type="match status" value="1"/>
</dbReference>
<dbReference type="EC" id="3.1.1.1" evidence="4"/>